<evidence type="ECO:0008006" key="3">
    <source>
        <dbReference type="Google" id="ProtNLM"/>
    </source>
</evidence>
<dbReference type="PROSITE" id="PS51257">
    <property type="entry name" value="PROKAR_LIPOPROTEIN"/>
    <property type="match status" value="1"/>
</dbReference>
<dbReference type="InterPro" id="IPR018247">
    <property type="entry name" value="EF_Hand_1_Ca_BS"/>
</dbReference>
<evidence type="ECO:0000313" key="1">
    <source>
        <dbReference type="EMBL" id="CAL2080762.1"/>
    </source>
</evidence>
<reference evidence="1 2" key="1">
    <citation type="submission" date="2024-05" db="EMBL/GenBank/DDBJ databases">
        <authorList>
            <person name="Duchaud E."/>
        </authorList>
    </citation>
    <scope>NUCLEOTIDE SEQUENCE [LARGE SCALE GENOMIC DNA]</scope>
    <source>
        <strain evidence="1">Ena-SAMPLE-TAB-13-05-2024-13:56:06:370-140309</strain>
    </source>
</reference>
<accession>A0ABM9NVK8</accession>
<name>A0ABM9NVK8_9FLAO</name>
<proteinExistence type="predicted"/>
<evidence type="ECO:0000313" key="2">
    <source>
        <dbReference type="Proteomes" id="UP001497514"/>
    </source>
</evidence>
<organism evidence="1 2">
    <name type="scientific">Tenacibaculum dicentrarchi</name>
    <dbReference type="NCBI Taxonomy" id="669041"/>
    <lineage>
        <taxon>Bacteria</taxon>
        <taxon>Pseudomonadati</taxon>
        <taxon>Bacteroidota</taxon>
        <taxon>Flavobacteriia</taxon>
        <taxon>Flavobacteriales</taxon>
        <taxon>Flavobacteriaceae</taxon>
        <taxon>Tenacibaculum</taxon>
    </lineage>
</organism>
<protein>
    <recommendedName>
        <fullName evidence="3">EF-hand domain-containing protein</fullName>
    </recommendedName>
</protein>
<gene>
    <name evidence="1" type="ORF">TD3509T_1059</name>
</gene>
<dbReference type="RefSeq" id="WP_101902060.1">
    <property type="nucleotide sequence ID" value="NZ_OZ038524.1"/>
</dbReference>
<dbReference type="InterPro" id="IPR011992">
    <property type="entry name" value="EF-hand-dom_pair"/>
</dbReference>
<dbReference type="SUPFAM" id="SSF47473">
    <property type="entry name" value="EF-hand"/>
    <property type="match status" value="1"/>
</dbReference>
<dbReference type="Proteomes" id="UP001497514">
    <property type="component" value="Chromosome"/>
</dbReference>
<dbReference type="PROSITE" id="PS00018">
    <property type="entry name" value="EF_HAND_1"/>
    <property type="match status" value="1"/>
</dbReference>
<keyword evidence="2" id="KW-1185">Reference proteome</keyword>
<sequence>MNSIKIVSILFLVLAIVSCNNNSIEKKGFQVREISEDKTGKKIIGLNIDSLNFESRPRNILLTNNPKHRLTPIYKVNYNKKTNKSFTGSNYYHTNYANKGIGNNWNHNFMPGFKAVYGYNFINISHYNNNTKKQNKFFEKPVLIKTLYYPAFSKDTLNYKPINRKYYMVSVYDQDSNNDGFITVKDLRRFYYFDIHGIGKRALIPENYSVMNSEYDSANDFMYVFAKADKNNNGQMEANEPTAIFWIDLNNPKNNGIQYQSK</sequence>
<dbReference type="EMBL" id="OZ038524">
    <property type="protein sequence ID" value="CAL2080762.1"/>
    <property type="molecule type" value="Genomic_DNA"/>
</dbReference>